<dbReference type="InterPro" id="IPR010512">
    <property type="entry name" value="DUF1091"/>
</dbReference>
<dbReference type="VEuPathDB" id="VectorBase:MDOMA2_002488"/>
<dbReference type="GeneID" id="101888745"/>
<evidence type="ECO:0000313" key="3">
    <source>
        <dbReference type="RefSeq" id="XP_005175993.2"/>
    </source>
</evidence>
<keyword evidence="2" id="KW-1185">Reference proteome</keyword>
<keyword evidence="1" id="KW-0732">Signal</keyword>
<dbReference type="OrthoDB" id="8021351at2759"/>
<reference evidence="3" key="1">
    <citation type="submission" date="2025-08" db="UniProtKB">
        <authorList>
            <consortium name="RefSeq"/>
        </authorList>
    </citation>
    <scope>IDENTIFICATION</scope>
    <source>
        <strain evidence="3">Aabys</strain>
        <tissue evidence="3">Whole body</tissue>
    </source>
</reference>
<sequence>MVFEGLAAKRKTLYFYSYKVEFDSTYIEEHRLNLRNTSVDVILNVAQDYPFDPWIVTALFVKERKSANFRKLINYDVNVCNILGKEDANLITVWVQNFLKFGSLPKSCPIRKGNYSWYKLRPEKVNIPDVFPSAEYKIQVDTYFRNGKRRQSIDNLTIICELK</sequence>
<evidence type="ECO:0000256" key="1">
    <source>
        <dbReference type="ARBA" id="ARBA00022729"/>
    </source>
</evidence>
<organism evidence="2 3">
    <name type="scientific">Musca domestica</name>
    <name type="common">House fly</name>
    <dbReference type="NCBI Taxonomy" id="7370"/>
    <lineage>
        <taxon>Eukaryota</taxon>
        <taxon>Metazoa</taxon>
        <taxon>Ecdysozoa</taxon>
        <taxon>Arthropoda</taxon>
        <taxon>Hexapoda</taxon>
        <taxon>Insecta</taxon>
        <taxon>Pterygota</taxon>
        <taxon>Neoptera</taxon>
        <taxon>Endopterygota</taxon>
        <taxon>Diptera</taxon>
        <taxon>Brachycera</taxon>
        <taxon>Muscomorpha</taxon>
        <taxon>Muscoidea</taxon>
        <taxon>Muscidae</taxon>
        <taxon>Musca</taxon>
    </lineage>
</organism>
<dbReference type="InterPro" id="IPR036846">
    <property type="entry name" value="GM2-AP_sf"/>
</dbReference>
<dbReference type="Gene3D" id="2.70.220.10">
    <property type="entry name" value="Ganglioside GM2 activator"/>
    <property type="match status" value="1"/>
</dbReference>
<dbReference type="PANTHER" id="PTHR20898">
    <property type="entry name" value="DAEDALUS ON 3-RELATED-RELATED"/>
    <property type="match status" value="1"/>
</dbReference>
<dbReference type="PANTHER" id="PTHR20898:SF0">
    <property type="entry name" value="DAEDALUS ON 3-RELATED"/>
    <property type="match status" value="1"/>
</dbReference>
<name>A0A9J7HX50_MUSDO</name>
<dbReference type="Pfam" id="PF06477">
    <property type="entry name" value="DUF1091"/>
    <property type="match status" value="1"/>
</dbReference>
<dbReference type="SMART" id="SM00697">
    <property type="entry name" value="DM8"/>
    <property type="match status" value="1"/>
</dbReference>
<dbReference type="VEuPathDB" id="VectorBase:MDOA013956"/>
<evidence type="ECO:0000313" key="2">
    <source>
        <dbReference type="Proteomes" id="UP001652621"/>
    </source>
</evidence>
<accession>A0A9J7HX50</accession>
<protein>
    <submittedName>
        <fullName evidence="3">Uncharacterized protein LOC101888745</fullName>
    </submittedName>
</protein>
<dbReference type="Proteomes" id="UP001652621">
    <property type="component" value="Unplaced"/>
</dbReference>
<gene>
    <name evidence="3" type="primary">LOC101888745</name>
</gene>
<dbReference type="RefSeq" id="XP_005175993.2">
    <property type="nucleotide sequence ID" value="XM_005175936.2"/>
</dbReference>
<proteinExistence type="predicted"/>
<dbReference type="SUPFAM" id="SSF63707">
    <property type="entry name" value="Ganglioside M2 (gm2) activator"/>
    <property type="match status" value="1"/>
</dbReference>